<feature type="compositionally biased region" description="Basic and acidic residues" evidence="1">
    <location>
        <begin position="161"/>
        <end position="170"/>
    </location>
</feature>
<accession>A0A9N8E433</accession>
<feature type="region of interest" description="Disordered" evidence="1">
    <location>
        <begin position="153"/>
        <end position="173"/>
    </location>
</feature>
<protein>
    <submittedName>
        <fullName evidence="2">Uncharacterized protein</fullName>
    </submittedName>
</protein>
<evidence type="ECO:0000313" key="2">
    <source>
        <dbReference type="EMBL" id="CAB9514252.1"/>
    </source>
</evidence>
<name>A0A9N8E433_9STRA</name>
<comment type="caution">
    <text evidence="2">The sequence shown here is derived from an EMBL/GenBank/DDBJ whole genome shotgun (WGS) entry which is preliminary data.</text>
</comment>
<dbReference type="AlphaFoldDB" id="A0A9N8E433"/>
<evidence type="ECO:0000313" key="3">
    <source>
        <dbReference type="Proteomes" id="UP001153069"/>
    </source>
</evidence>
<evidence type="ECO:0000256" key="1">
    <source>
        <dbReference type="SAM" id="MobiDB-lite"/>
    </source>
</evidence>
<gene>
    <name evidence="2" type="ORF">SEMRO_642_G180110.1</name>
</gene>
<keyword evidence="3" id="KW-1185">Reference proteome</keyword>
<dbReference type="Proteomes" id="UP001153069">
    <property type="component" value="Unassembled WGS sequence"/>
</dbReference>
<feature type="compositionally biased region" description="Polar residues" evidence="1">
    <location>
        <begin position="10"/>
        <end position="21"/>
    </location>
</feature>
<proteinExistence type="predicted"/>
<organism evidence="2 3">
    <name type="scientific">Seminavis robusta</name>
    <dbReference type="NCBI Taxonomy" id="568900"/>
    <lineage>
        <taxon>Eukaryota</taxon>
        <taxon>Sar</taxon>
        <taxon>Stramenopiles</taxon>
        <taxon>Ochrophyta</taxon>
        <taxon>Bacillariophyta</taxon>
        <taxon>Bacillariophyceae</taxon>
        <taxon>Bacillariophycidae</taxon>
        <taxon>Naviculales</taxon>
        <taxon>Naviculaceae</taxon>
        <taxon>Seminavis</taxon>
    </lineage>
</organism>
<sequence length="202" mass="22167">MMTWEYPSTPCDSETLPSGTQAPKPVEPATSSHMNSSLESILLAVQSAPQLPDVDVFKDVNFAPTSLTSILRLHPDGVPTILAAQMKDSEEERREICVTPADTLTSSLTDGARVPRFVLKPKARRPSEAPFIVGGSFLPTFFPEKIMCPDIASDNEEDDGYDQRGRDRGVARATAKLRKRPVLAFKPSRKFSMASQELLASF</sequence>
<dbReference type="EMBL" id="CAICTM010000641">
    <property type="protein sequence ID" value="CAB9514252.1"/>
    <property type="molecule type" value="Genomic_DNA"/>
</dbReference>
<reference evidence="2" key="1">
    <citation type="submission" date="2020-06" db="EMBL/GenBank/DDBJ databases">
        <authorList>
            <consortium name="Plant Systems Biology data submission"/>
        </authorList>
    </citation>
    <scope>NUCLEOTIDE SEQUENCE</scope>
    <source>
        <strain evidence="2">D6</strain>
    </source>
</reference>
<feature type="region of interest" description="Disordered" evidence="1">
    <location>
        <begin position="1"/>
        <end position="33"/>
    </location>
</feature>